<evidence type="ECO:0000313" key="1">
    <source>
        <dbReference type="EMBL" id="TDH60202.1"/>
    </source>
</evidence>
<dbReference type="AlphaFoldDB" id="A0A4R5QAV5"/>
<reference evidence="1 2" key="1">
    <citation type="journal article" date="2016" name="J. Microbiol.">
        <title>Dankookia rubra gen. nov., sp. nov., an alphaproteobacterium isolated from sediment of a shallow stream.</title>
        <authorList>
            <person name="Kim W.H."/>
            <person name="Kim D.H."/>
            <person name="Kang K."/>
            <person name="Ahn T.Y."/>
        </authorList>
    </citation>
    <scope>NUCLEOTIDE SEQUENCE [LARGE SCALE GENOMIC DNA]</scope>
    <source>
        <strain evidence="1 2">JCM30602</strain>
    </source>
</reference>
<dbReference type="RefSeq" id="WP_133291039.1">
    <property type="nucleotide sequence ID" value="NZ_SMSJ01000043.1"/>
</dbReference>
<proteinExistence type="predicted"/>
<name>A0A4R5QAV5_9PROT</name>
<organism evidence="1 2">
    <name type="scientific">Dankookia rubra</name>
    <dbReference type="NCBI Taxonomy" id="1442381"/>
    <lineage>
        <taxon>Bacteria</taxon>
        <taxon>Pseudomonadati</taxon>
        <taxon>Pseudomonadota</taxon>
        <taxon>Alphaproteobacteria</taxon>
        <taxon>Acetobacterales</taxon>
        <taxon>Roseomonadaceae</taxon>
        <taxon>Dankookia</taxon>
    </lineage>
</organism>
<protein>
    <submittedName>
        <fullName evidence="1">Uncharacterized protein</fullName>
    </submittedName>
</protein>
<keyword evidence="2" id="KW-1185">Reference proteome</keyword>
<accession>A0A4R5QAV5</accession>
<gene>
    <name evidence="1" type="ORF">E2C06_23555</name>
</gene>
<dbReference type="OrthoDB" id="9806213at2"/>
<sequence length="99" mass="11264">MYEDADLGESVWEVTPEGWIAESLQLQSYHPPLDRLDEAALACLHYICQQVGLPRYLFDTEPGQIIWWPETESGWVAAYLRASERKSLRERLGNLAAAA</sequence>
<comment type="caution">
    <text evidence="1">The sequence shown here is derived from an EMBL/GenBank/DDBJ whole genome shotgun (WGS) entry which is preliminary data.</text>
</comment>
<evidence type="ECO:0000313" key="2">
    <source>
        <dbReference type="Proteomes" id="UP000295096"/>
    </source>
</evidence>
<dbReference type="Proteomes" id="UP000295096">
    <property type="component" value="Unassembled WGS sequence"/>
</dbReference>
<dbReference type="EMBL" id="SMSJ01000043">
    <property type="protein sequence ID" value="TDH60202.1"/>
    <property type="molecule type" value="Genomic_DNA"/>
</dbReference>